<dbReference type="InterPro" id="IPR006311">
    <property type="entry name" value="TAT_signal"/>
</dbReference>
<dbReference type="AlphaFoldDB" id="A0A4R6NAA6"/>
<organism evidence="2 3">
    <name type="scientific">Roseateles asaccharophilus</name>
    <dbReference type="NCBI Taxonomy" id="582607"/>
    <lineage>
        <taxon>Bacteria</taxon>
        <taxon>Pseudomonadati</taxon>
        <taxon>Pseudomonadota</taxon>
        <taxon>Betaproteobacteria</taxon>
        <taxon>Burkholderiales</taxon>
        <taxon>Sphaerotilaceae</taxon>
        <taxon>Roseateles</taxon>
    </lineage>
</organism>
<gene>
    <name evidence="2" type="ORF">DFR39_10123</name>
</gene>
<keyword evidence="3" id="KW-1185">Reference proteome</keyword>
<evidence type="ECO:0000256" key="1">
    <source>
        <dbReference type="SAM" id="MobiDB-lite"/>
    </source>
</evidence>
<comment type="caution">
    <text evidence="2">The sequence shown here is derived from an EMBL/GenBank/DDBJ whole genome shotgun (WGS) entry which is preliminary data.</text>
</comment>
<sequence length="317" mass="35191">MEPQRSETAHTLPDGAPSASRRRLCQGLAALGGLALSAGPRAAPQPDALRIRHALSQEQNAKVLSYEQTVLRLLLDKTQASHGPYQLEAAPPLSQNRASLELASGGLDLLSSITSVQREQGALPLRVCLYRGLLGVRLPIALASRRRALEDIVDLEQARRLRLGQVADWPDTRILAANGCSVERLSRLSVFPEMLRRERIDLFALGATEVYPIVDALPGLAVLESWLLAYPSAYYFFVSPHRPELAQRLQQGWELALADGSFEALFEQWVSPQLKRARLAERRWLRLRNPDLPPLTPLGEAKLWHPLVRSRLLAEPG</sequence>
<evidence type="ECO:0000313" key="2">
    <source>
        <dbReference type="EMBL" id="TDP12551.1"/>
    </source>
</evidence>
<dbReference type="SUPFAM" id="SSF53850">
    <property type="entry name" value="Periplasmic binding protein-like II"/>
    <property type="match status" value="1"/>
</dbReference>
<dbReference type="PROSITE" id="PS51318">
    <property type="entry name" value="TAT"/>
    <property type="match status" value="1"/>
</dbReference>
<name>A0A4R6NAA6_9BURK</name>
<evidence type="ECO:0000313" key="3">
    <source>
        <dbReference type="Proteomes" id="UP000295357"/>
    </source>
</evidence>
<accession>A0A4R6NAA6</accession>
<reference evidence="2 3" key="1">
    <citation type="submission" date="2019-03" db="EMBL/GenBank/DDBJ databases">
        <title>Genomic Encyclopedia of Type Strains, Phase IV (KMG-IV): sequencing the most valuable type-strain genomes for metagenomic binning, comparative biology and taxonomic classification.</title>
        <authorList>
            <person name="Goeker M."/>
        </authorList>
    </citation>
    <scope>NUCLEOTIDE SEQUENCE [LARGE SCALE GENOMIC DNA]</scope>
    <source>
        <strain evidence="2 3">DSM 25082</strain>
    </source>
</reference>
<dbReference type="OrthoDB" id="547680at2"/>
<protein>
    <submittedName>
        <fullName evidence="2">Amino acid ABC transporter substrate-binding protein (PAAT family)</fullName>
    </submittedName>
</protein>
<dbReference type="EMBL" id="SNXE01000001">
    <property type="protein sequence ID" value="TDP12551.1"/>
    <property type="molecule type" value="Genomic_DNA"/>
</dbReference>
<dbReference type="RefSeq" id="WP_133601508.1">
    <property type="nucleotide sequence ID" value="NZ_JAUFPJ010000005.1"/>
</dbReference>
<proteinExistence type="predicted"/>
<feature type="region of interest" description="Disordered" evidence="1">
    <location>
        <begin position="1"/>
        <end position="20"/>
    </location>
</feature>
<dbReference type="Proteomes" id="UP000295357">
    <property type="component" value="Unassembled WGS sequence"/>
</dbReference>